<name>A0A1F7X263_9BACT</name>
<protein>
    <submittedName>
        <fullName evidence="2">Uncharacterized protein</fullName>
    </submittedName>
</protein>
<accession>A0A1F7X263</accession>
<dbReference type="AlphaFoldDB" id="A0A1F7X263"/>
<feature type="transmembrane region" description="Helical" evidence="1">
    <location>
        <begin position="260"/>
        <end position="282"/>
    </location>
</feature>
<feature type="transmembrane region" description="Helical" evidence="1">
    <location>
        <begin position="179"/>
        <end position="203"/>
    </location>
</feature>
<reference evidence="2 3" key="1">
    <citation type="journal article" date="2016" name="Nat. Commun.">
        <title>Thousands of microbial genomes shed light on interconnected biogeochemical processes in an aquifer system.</title>
        <authorList>
            <person name="Anantharaman K."/>
            <person name="Brown C.T."/>
            <person name="Hug L.A."/>
            <person name="Sharon I."/>
            <person name="Castelle C.J."/>
            <person name="Probst A.J."/>
            <person name="Thomas B.C."/>
            <person name="Singh A."/>
            <person name="Wilkins M.J."/>
            <person name="Karaoz U."/>
            <person name="Brodie E.L."/>
            <person name="Williams K.H."/>
            <person name="Hubbard S.S."/>
            <person name="Banfield J.F."/>
        </authorList>
    </citation>
    <scope>NUCLEOTIDE SEQUENCE [LARGE SCALE GENOMIC DNA]</scope>
</reference>
<feature type="transmembrane region" description="Helical" evidence="1">
    <location>
        <begin position="224"/>
        <end position="248"/>
    </location>
</feature>
<keyword evidence="1" id="KW-0812">Transmembrane</keyword>
<feature type="transmembrane region" description="Helical" evidence="1">
    <location>
        <begin position="410"/>
        <end position="428"/>
    </location>
</feature>
<sequence>MENIPKETETIAARRSARLAEKFKNAGVNFGNRRAWWSNGPLETLILVFAFAVNFYLVYPFFGTAALSTQYSGPIIPLLASIINLSGISTAYAIQIVYIAFILIFPLSYYVFIKKISGRKLVALFALMIVSLPIVPFLKTRIEMALTGIEGPHVASLTLMPLAIYGLLAFLHSGGIKNMIIATISAALVGLTSPFGFVTYSIFASITTFSEVLLGTGRLKSTRFIAVIILVVGLSSFWYNPAFFVWLVTGPLGEQVANTISNLIPISIFSLPVLGIFGYLLFDRKPNLQPLFLAFFFTIAFTMIIFAGTGFVFSHPSRYLTELGISLALLVSIAIVGISDKVKFMKARGGLIKGEVLGNIIIVSSFLLLFLCNVIGRESLLEQNVLGVWDEIDKGEIWVAKESFGIGWTYLGYSITCASLIGITFMGLKADVGGRKKSNEAAKV</sequence>
<keyword evidence="1" id="KW-0472">Membrane</keyword>
<feature type="transmembrane region" description="Helical" evidence="1">
    <location>
        <begin position="121"/>
        <end position="142"/>
    </location>
</feature>
<gene>
    <name evidence="2" type="ORF">A2Z67_05855</name>
</gene>
<evidence type="ECO:0000256" key="1">
    <source>
        <dbReference type="SAM" id="Phobius"/>
    </source>
</evidence>
<feature type="transmembrane region" description="Helical" evidence="1">
    <location>
        <begin position="319"/>
        <end position="336"/>
    </location>
</feature>
<evidence type="ECO:0000313" key="3">
    <source>
        <dbReference type="Proteomes" id="UP000176939"/>
    </source>
</evidence>
<proteinExistence type="predicted"/>
<feature type="transmembrane region" description="Helical" evidence="1">
    <location>
        <begin position="356"/>
        <end position="376"/>
    </location>
</feature>
<evidence type="ECO:0000313" key="2">
    <source>
        <dbReference type="EMBL" id="OGM08405.1"/>
    </source>
</evidence>
<dbReference type="EMBL" id="MGFQ01000047">
    <property type="protein sequence ID" value="OGM08405.1"/>
    <property type="molecule type" value="Genomic_DNA"/>
</dbReference>
<feature type="transmembrane region" description="Helical" evidence="1">
    <location>
        <begin position="45"/>
        <end position="67"/>
    </location>
</feature>
<dbReference type="Proteomes" id="UP000176939">
    <property type="component" value="Unassembled WGS sequence"/>
</dbReference>
<feature type="transmembrane region" description="Helical" evidence="1">
    <location>
        <begin position="291"/>
        <end position="313"/>
    </location>
</feature>
<keyword evidence="1" id="KW-1133">Transmembrane helix</keyword>
<feature type="transmembrane region" description="Helical" evidence="1">
    <location>
        <begin position="154"/>
        <end position="173"/>
    </location>
</feature>
<comment type="caution">
    <text evidence="2">The sequence shown here is derived from an EMBL/GenBank/DDBJ whole genome shotgun (WGS) entry which is preliminary data.</text>
</comment>
<feature type="transmembrane region" description="Helical" evidence="1">
    <location>
        <begin position="79"/>
        <end position="109"/>
    </location>
</feature>
<organism evidence="2 3">
    <name type="scientific">Candidatus Woesebacteria bacterium RBG_13_36_22</name>
    <dbReference type="NCBI Taxonomy" id="1802478"/>
    <lineage>
        <taxon>Bacteria</taxon>
        <taxon>Candidatus Woeseibacteriota</taxon>
    </lineage>
</organism>